<keyword evidence="1" id="KW-0472">Membrane</keyword>
<protein>
    <submittedName>
        <fullName evidence="2">Uncharacterized protein</fullName>
    </submittedName>
</protein>
<organism evidence="2 3">
    <name type="scientific">Mangrovicoccus algicola</name>
    <dbReference type="NCBI Taxonomy" id="2771008"/>
    <lineage>
        <taxon>Bacteria</taxon>
        <taxon>Pseudomonadati</taxon>
        <taxon>Pseudomonadota</taxon>
        <taxon>Alphaproteobacteria</taxon>
        <taxon>Rhodobacterales</taxon>
        <taxon>Paracoccaceae</taxon>
        <taxon>Mangrovicoccus</taxon>
    </lineage>
</organism>
<dbReference type="Proteomes" id="UP000609121">
    <property type="component" value="Unassembled WGS sequence"/>
</dbReference>
<accession>A0A8J6YZW9</accession>
<dbReference type="InterPro" id="IPR045519">
    <property type="entry name" value="DUF6476"/>
</dbReference>
<dbReference type="Pfam" id="PF20082">
    <property type="entry name" value="DUF6476"/>
    <property type="match status" value="1"/>
</dbReference>
<dbReference type="AlphaFoldDB" id="A0A8J6YZW9"/>
<evidence type="ECO:0000313" key="2">
    <source>
        <dbReference type="EMBL" id="MBE3639844.1"/>
    </source>
</evidence>
<feature type="transmembrane region" description="Helical" evidence="1">
    <location>
        <begin position="20"/>
        <end position="40"/>
    </location>
</feature>
<evidence type="ECO:0000313" key="3">
    <source>
        <dbReference type="Proteomes" id="UP000609121"/>
    </source>
</evidence>
<evidence type="ECO:0000256" key="1">
    <source>
        <dbReference type="SAM" id="Phobius"/>
    </source>
</evidence>
<gene>
    <name evidence="2" type="ORF">ICN82_16700</name>
</gene>
<dbReference type="EMBL" id="JACVXA010000060">
    <property type="protein sequence ID" value="MBE3639844.1"/>
    <property type="molecule type" value="Genomic_DNA"/>
</dbReference>
<keyword evidence="3" id="KW-1185">Reference proteome</keyword>
<comment type="caution">
    <text evidence="2">The sequence shown here is derived from an EMBL/GenBank/DDBJ whole genome shotgun (WGS) entry which is preliminary data.</text>
</comment>
<dbReference type="RefSeq" id="WP_193184998.1">
    <property type="nucleotide sequence ID" value="NZ_JACVXA010000060.1"/>
</dbReference>
<reference evidence="2" key="1">
    <citation type="submission" date="2020-09" db="EMBL/GenBank/DDBJ databases">
        <title>A novel bacterium of genus Mangrovicoccus, isolated from South China Sea.</title>
        <authorList>
            <person name="Huang H."/>
            <person name="Mo K."/>
            <person name="Hu Y."/>
        </authorList>
    </citation>
    <scope>NUCLEOTIDE SEQUENCE</scope>
    <source>
        <strain evidence="2">HB182678</strain>
    </source>
</reference>
<keyword evidence="1" id="KW-1133">Transmembrane helix</keyword>
<name>A0A8J6YZW9_9RHOB</name>
<proteinExistence type="predicted"/>
<keyword evidence="1" id="KW-0812">Transmembrane</keyword>
<sequence>MEKTPQDFQEPAPLKFLRRLVTVLTGVMILGVITIAGLLVMRLSRDRQQIALPAELALPKGAEAAAITAGPGWYAVVTRDSRILIYAPDGTLRQELEVSLP</sequence>